<evidence type="ECO:0000313" key="2">
    <source>
        <dbReference type="EMBL" id="BDY12200.1"/>
    </source>
</evidence>
<gene>
    <name evidence="2" type="primary">gppA-1</name>
    <name evidence="2" type="ORF">HCR_05120</name>
</gene>
<feature type="domain" description="Ppx/GppA phosphatase N-terminal" evidence="1">
    <location>
        <begin position="21"/>
        <end position="293"/>
    </location>
</feature>
<dbReference type="PANTHER" id="PTHR30005">
    <property type="entry name" value="EXOPOLYPHOSPHATASE"/>
    <property type="match status" value="1"/>
</dbReference>
<dbReference type="RefSeq" id="WP_286337402.1">
    <property type="nucleotide sequence ID" value="NZ_AP027370.1"/>
</dbReference>
<dbReference type="PANTHER" id="PTHR30005:SF0">
    <property type="entry name" value="RETROGRADE REGULATION PROTEIN 2"/>
    <property type="match status" value="1"/>
</dbReference>
<dbReference type="Gene3D" id="3.30.420.40">
    <property type="match status" value="1"/>
</dbReference>
<accession>A0ABN6WSU0</accession>
<dbReference type="Pfam" id="PF02541">
    <property type="entry name" value="Ppx-GppA"/>
    <property type="match status" value="1"/>
</dbReference>
<dbReference type="CDD" id="cd24054">
    <property type="entry name" value="ASKHA_NBD_AaPPX-GppA_MtPPX2-like"/>
    <property type="match status" value="1"/>
</dbReference>
<keyword evidence="3" id="KW-1185">Reference proteome</keyword>
<sequence>MIAIDLGSNTFRAVEMACETLEPVRMYEKIVKTADRLHETGEISDAALERIVSAAEEAKMRLDFSQKVVAVTTEAIRKASNADDVIAAIARRTGISFRVISGEEEAKYTLLAVKSRLEKSGFESDAFVMVDIGGGSTEIVFYQAGKVSIESFPVGIVTVAQAYDSLEAIEAALPALMEPMAEHAARAKASGYHPKRFVPTAGTPTTVAAMKLGMDYATYDPKRINGARLLREELKTQLCRLLALDEKARQMLVGVGREDLIAAGILIFDHLYEILGFDEAVVIDDGLREGVAIAECRQLNIHEIFD</sequence>
<dbReference type="SUPFAM" id="SSF53067">
    <property type="entry name" value="Actin-like ATPase domain"/>
    <property type="match status" value="2"/>
</dbReference>
<organism evidence="2 3">
    <name type="scientific">Hydrogenimonas cancrithermarum</name>
    <dbReference type="NCBI Taxonomy" id="2993563"/>
    <lineage>
        <taxon>Bacteria</taxon>
        <taxon>Pseudomonadati</taxon>
        <taxon>Campylobacterota</taxon>
        <taxon>Epsilonproteobacteria</taxon>
        <taxon>Campylobacterales</taxon>
        <taxon>Hydrogenimonadaceae</taxon>
        <taxon>Hydrogenimonas</taxon>
    </lineage>
</organism>
<proteinExistence type="predicted"/>
<evidence type="ECO:0000313" key="3">
    <source>
        <dbReference type="Proteomes" id="UP001321445"/>
    </source>
</evidence>
<dbReference type="Gene3D" id="3.30.420.150">
    <property type="entry name" value="Exopolyphosphatase. Domain 2"/>
    <property type="match status" value="1"/>
</dbReference>
<evidence type="ECO:0000259" key="1">
    <source>
        <dbReference type="Pfam" id="PF02541"/>
    </source>
</evidence>
<name>A0ABN6WSU0_9BACT</name>
<dbReference type="Proteomes" id="UP001321445">
    <property type="component" value="Chromosome"/>
</dbReference>
<dbReference type="InterPro" id="IPR003695">
    <property type="entry name" value="Ppx_GppA_N"/>
</dbReference>
<dbReference type="InterPro" id="IPR043129">
    <property type="entry name" value="ATPase_NBD"/>
</dbReference>
<dbReference type="EMBL" id="AP027370">
    <property type="protein sequence ID" value="BDY12200.1"/>
    <property type="molecule type" value="Genomic_DNA"/>
</dbReference>
<protein>
    <submittedName>
        <fullName evidence="2">Exopolyphosphatase</fullName>
    </submittedName>
</protein>
<reference evidence="2 3" key="1">
    <citation type="submission" date="2023-03" db="EMBL/GenBank/DDBJ databases">
        <title>Description of Hydrogenimonas sp. ISO32.</title>
        <authorList>
            <person name="Mino S."/>
            <person name="Fukazawa S."/>
            <person name="Sawabe T."/>
        </authorList>
    </citation>
    <scope>NUCLEOTIDE SEQUENCE [LARGE SCALE GENOMIC DNA]</scope>
    <source>
        <strain evidence="2 3">ISO32</strain>
    </source>
</reference>
<dbReference type="InterPro" id="IPR050273">
    <property type="entry name" value="GppA/Ppx_hydrolase"/>
</dbReference>